<evidence type="ECO:0000256" key="1">
    <source>
        <dbReference type="ARBA" id="ARBA00001946"/>
    </source>
</evidence>
<dbReference type="NCBIfam" id="TIGR01509">
    <property type="entry name" value="HAD-SF-IA-v3"/>
    <property type="match status" value="1"/>
</dbReference>
<dbReference type="EMBL" id="FNFO01000004">
    <property type="protein sequence ID" value="SDL11881.1"/>
    <property type="molecule type" value="Genomic_DNA"/>
</dbReference>
<gene>
    <name evidence="6" type="ORF">SAMN05421823_104426</name>
</gene>
<dbReference type="InterPro" id="IPR036412">
    <property type="entry name" value="HAD-like_sf"/>
</dbReference>
<dbReference type="SFLD" id="SFLDG01129">
    <property type="entry name" value="C1.5:_HAD__Beta-PGM__Phosphata"/>
    <property type="match status" value="1"/>
</dbReference>
<name>A0A1G9HFQ4_9BACT</name>
<dbReference type="Proteomes" id="UP000198510">
    <property type="component" value="Unassembled WGS sequence"/>
</dbReference>
<evidence type="ECO:0000313" key="7">
    <source>
        <dbReference type="Proteomes" id="UP000198510"/>
    </source>
</evidence>
<dbReference type="InterPro" id="IPR023198">
    <property type="entry name" value="PGP-like_dom2"/>
</dbReference>
<organism evidence="6 7">
    <name type="scientific">Catalinimonas alkaloidigena</name>
    <dbReference type="NCBI Taxonomy" id="1075417"/>
    <lineage>
        <taxon>Bacteria</taxon>
        <taxon>Pseudomonadati</taxon>
        <taxon>Bacteroidota</taxon>
        <taxon>Cytophagia</taxon>
        <taxon>Cytophagales</taxon>
        <taxon>Catalimonadaceae</taxon>
        <taxon>Catalinimonas</taxon>
    </lineage>
</organism>
<proteinExistence type="inferred from homology"/>
<dbReference type="SUPFAM" id="SSF56784">
    <property type="entry name" value="HAD-like"/>
    <property type="match status" value="1"/>
</dbReference>
<dbReference type="CDD" id="cd07505">
    <property type="entry name" value="HAD_BPGM-like"/>
    <property type="match status" value="1"/>
</dbReference>
<dbReference type="Gene3D" id="3.40.50.1000">
    <property type="entry name" value="HAD superfamily/HAD-like"/>
    <property type="match status" value="1"/>
</dbReference>
<keyword evidence="3" id="KW-0479">Metal-binding</keyword>
<dbReference type="Gene3D" id="1.10.150.240">
    <property type="entry name" value="Putative phosphatase, domain 2"/>
    <property type="match status" value="1"/>
</dbReference>
<dbReference type="InterPro" id="IPR041492">
    <property type="entry name" value="HAD_2"/>
</dbReference>
<dbReference type="Pfam" id="PF13419">
    <property type="entry name" value="HAD_2"/>
    <property type="match status" value="1"/>
</dbReference>
<keyword evidence="4" id="KW-0460">Magnesium</keyword>
<dbReference type="PANTHER" id="PTHR46193">
    <property type="entry name" value="6-PHOSPHOGLUCONATE PHOSPHATASE"/>
    <property type="match status" value="1"/>
</dbReference>
<dbReference type="InterPro" id="IPR006439">
    <property type="entry name" value="HAD-SF_hydro_IA"/>
</dbReference>
<evidence type="ECO:0000256" key="5">
    <source>
        <dbReference type="ARBA" id="ARBA00023277"/>
    </source>
</evidence>
<dbReference type="InterPro" id="IPR023214">
    <property type="entry name" value="HAD_sf"/>
</dbReference>
<dbReference type="GO" id="GO:0046872">
    <property type="term" value="F:metal ion binding"/>
    <property type="evidence" value="ECO:0007669"/>
    <property type="project" value="UniProtKB-KW"/>
</dbReference>
<keyword evidence="6" id="KW-0378">Hydrolase</keyword>
<keyword evidence="5" id="KW-0119">Carbohydrate metabolism</keyword>
<dbReference type="OrthoDB" id="9797743at2"/>
<dbReference type="PANTHER" id="PTHR46193:SF18">
    <property type="entry name" value="HEXITOL PHOSPHATASE B"/>
    <property type="match status" value="1"/>
</dbReference>
<reference evidence="6 7" key="1">
    <citation type="submission" date="2016-10" db="EMBL/GenBank/DDBJ databases">
        <authorList>
            <person name="de Groot N.N."/>
        </authorList>
    </citation>
    <scope>NUCLEOTIDE SEQUENCE [LARGE SCALE GENOMIC DNA]</scope>
    <source>
        <strain evidence="6 7">DSM 25186</strain>
    </source>
</reference>
<accession>A0A1G9HFQ4</accession>
<dbReference type="AlphaFoldDB" id="A0A1G9HFQ4"/>
<dbReference type="SFLD" id="SFLDG01135">
    <property type="entry name" value="C1.5.6:_HAD__Beta-PGM__Phospha"/>
    <property type="match status" value="1"/>
</dbReference>
<evidence type="ECO:0000313" key="6">
    <source>
        <dbReference type="EMBL" id="SDL11881.1"/>
    </source>
</evidence>
<evidence type="ECO:0000256" key="2">
    <source>
        <dbReference type="ARBA" id="ARBA00006171"/>
    </source>
</evidence>
<comment type="cofactor">
    <cofactor evidence="1">
        <name>Mg(2+)</name>
        <dbReference type="ChEBI" id="CHEBI:18420"/>
    </cofactor>
</comment>
<dbReference type="RefSeq" id="WP_089682523.1">
    <property type="nucleotide sequence ID" value="NZ_FNFO01000004.1"/>
</dbReference>
<evidence type="ECO:0000256" key="4">
    <source>
        <dbReference type="ARBA" id="ARBA00022842"/>
    </source>
</evidence>
<keyword evidence="7" id="KW-1185">Reference proteome</keyword>
<dbReference type="SFLD" id="SFLDS00003">
    <property type="entry name" value="Haloacid_Dehalogenase"/>
    <property type="match status" value="1"/>
</dbReference>
<dbReference type="InterPro" id="IPR051600">
    <property type="entry name" value="Beta-PGM-like"/>
</dbReference>
<dbReference type="STRING" id="1075417.SAMN05421823_104426"/>
<comment type="similarity">
    <text evidence="2">Belongs to the HAD-like hydrolase superfamily. CbbY/CbbZ/Gph/YieH family.</text>
</comment>
<protein>
    <submittedName>
        <fullName evidence="6">Haloacid dehalogenase superfamily, subfamily IA, variant 3 with third motif having DD or ED/beta-phosphoglucomutase family hydrolase</fullName>
    </submittedName>
</protein>
<evidence type="ECO:0000256" key="3">
    <source>
        <dbReference type="ARBA" id="ARBA00022723"/>
    </source>
</evidence>
<dbReference type="GO" id="GO:0016787">
    <property type="term" value="F:hydrolase activity"/>
    <property type="evidence" value="ECO:0007669"/>
    <property type="project" value="UniProtKB-KW"/>
</dbReference>
<sequence>MPNASLPLGVIFDMDGVIVNNLAYHLDSWDQFLQHHRIDIQRDEILPRINGRTAKDIFEDLFGRTMSDEEVATLSDQKEGAYRELYRPHLALSDGLQELLDALRAQQVPMAVGTSAPPDNVVFTLDGLQVRKYFKGVTDASQVTKGKPHPEVYLNSAKIAGVEPRFCVVIEDAKAGVEAALNAGMSVVAITSTHRADELGTPHLLIDSFRELTVEKLRELVAARNA</sequence>